<gene>
    <name evidence="1" type="ORF">Sangu_2565700</name>
</gene>
<protein>
    <recommendedName>
        <fullName evidence="2">Reverse transcriptase</fullName>
    </recommendedName>
</protein>
<evidence type="ECO:0008006" key="2">
    <source>
        <dbReference type="Google" id="ProtNLM"/>
    </source>
</evidence>
<reference evidence="1" key="1">
    <citation type="submission" date="2020-06" db="EMBL/GenBank/DDBJ databases">
        <authorList>
            <person name="Li T."/>
            <person name="Hu X."/>
            <person name="Zhang T."/>
            <person name="Song X."/>
            <person name="Zhang H."/>
            <person name="Dai N."/>
            <person name="Sheng W."/>
            <person name="Hou X."/>
            <person name="Wei L."/>
        </authorList>
    </citation>
    <scope>NUCLEOTIDE SEQUENCE</scope>
    <source>
        <strain evidence="1">G01</strain>
        <tissue evidence="1">Leaf</tissue>
    </source>
</reference>
<sequence>MIQVVEQRGKITGVAVSRISPRISHLLFLDDSIIFGHAQDEELVAIQRILQTYGAASRQDINLEKSSMVVSGNVLVHQQCRSVNILGLQVVQKHDKYLGLPAVTVRSRGELLQDVKDQVWSHVQGWNSKLLSQAGKGVLIKYVIQAIYMYVMSCFKMLDYIVRELEAMTADF</sequence>
<name>A0AAW2J9H3_9LAMI</name>
<accession>A0AAW2J9H3</accession>
<reference evidence="1" key="2">
    <citation type="journal article" date="2024" name="Plant">
        <title>Genomic evolution and insights into agronomic trait innovations of Sesamum species.</title>
        <authorList>
            <person name="Miao H."/>
            <person name="Wang L."/>
            <person name="Qu L."/>
            <person name="Liu H."/>
            <person name="Sun Y."/>
            <person name="Le M."/>
            <person name="Wang Q."/>
            <person name="Wei S."/>
            <person name="Zheng Y."/>
            <person name="Lin W."/>
            <person name="Duan Y."/>
            <person name="Cao H."/>
            <person name="Xiong S."/>
            <person name="Wang X."/>
            <person name="Wei L."/>
            <person name="Li C."/>
            <person name="Ma Q."/>
            <person name="Ju M."/>
            <person name="Zhao R."/>
            <person name="Li G."/>
            <person name="Mu C."/>
            <person name="Tian Q."/>
            <person name="Mei H."/>
            <person name="Zhang T."/>
            <person name="Gao T."/>
            <person name="Zhang H."/>
        </authorList>
    </citation>
    <scope>NUCLEOTIDE SEQUENCE</scope>
    <source>
        <strain evidence="1">G01</strain>
    </source>
</reference>
<evidence type="ECO:0000313" key="1">
    <source>
        <dbReference type="EMBL" id="KAL0290621.1"/>
    </source>
</evidence>
<dbReference type="EMBL" id="JACGWK010001343">
    <property type="protein sequence ID" value="KAL0290621.1"/>
    <property type="molecule type" value="Genomic_DNA"/>
</dbReference>
<dbReference type="AlphaFoldDB" id="A0AAW2J9H3"/>
<organism evidence="1">
    <name type="scientific">Sesamum angustifolium</name>
    <dbReference type="NCBI Taxonomy" id="2727405"/>
    <lineage>
        <taxon>Eukaryota</taxon>
        <taxon>Viridiplantae</taxon>
        <taxon>Streptophyta</taxon>
        <taxon>Embryophyta</taxon>
        <taxon>Tracheophyta</taxon>
        <taxon>Spermatophyta</taxon>
        <taxon>Magnoliopsida</taxon>
        <taxon>eudicotyledons</taxon>
        <taxon>Gunneridae</taxon>
        <taxon>Pentapetalae</taxon>
        <taxon>asterids</taxon>
        <taxon>lamiids</taxon>
        <taxon>Lamiales</taxon>
        <taxon>Pedaliaceae</taxon>
        <taxon>Sesamum</taxon>
    </lineage>
</organism>
<dbReference type="PANTHER" id="PTHR33116">
    <property type="entry name" value="REVERSE TRANSCRIPTASE ZINC-BINDING DOMAIN-CONTAINING PROTEIN-RELATED-RELATED"/>
    <property type="match status" value="1"/>
</dbReference>
<comment type="caution">
    <text evidence="1">The sequence shown here is derived from an EMBL/GenBank/DDBJ whole genome shotgun (WGS) entry which is preliminary data.</text>
</comment>
<dbReference type="PANTHER" id="PTHR33116:SF86">
    <property type="entry name" value="REVERSE TRANSCRIPTASE DOMAIN-CONTAINING PROTEIN"/>
    <property type="match status" value="1"/>
</dbReference>
<proteinExistence type="predicted"/>